<proteinExistence type="predicted"/>
<dbReference type="AlphaFoldDB" id="A0A0E9XPP3"/>
<name>A0A0E9XPP3_ANGAN</name>
<reference evidence="2" key="1">
    <citation type="submission" date="2014-11" db="EMBL/GenBank/DDBJ databases">
        <authorList>
            <person name="Amaro Gonzalez C."/>
        </authorList>
    </citation>
    <scope>NUCLEOTIDE SEQUENCE</scope>
</reference>
<evidence type="ECO:0000256" key="1">
    <source>
        <dbReference type="SAM" id="MobiDB-lite"/>
    </source>
</evidence>
<feature type="compositionally biased region" description="Polar residues" evidence="1">
    <location>
        <begin position="1"/>
        <end position="16"/>
    </location>
</feature>
<sequence length="29" mass="3154">MDLSSSEVLHRGSTQFHPVRTADAPVTTI</sequence>
<evidence type="ECO:0000313" key="2">
    <source>
        <dbReference type="EMBL" id="JAI03679.1"/>
    </source>
</evidence>
<organism evidence="2">
    <name type="scientific">Anguilla anguilla</name>
    <name type="common">European freshwater eel</name>
    <name type="synonym">Muraena anguilla</name>
    <dbReference type="NCBI Taxonomy" id="7936"/>
    <lineage>
        <taxon>Eukaryota</taxon>
        <taxon>Metazoa</taxon>
        <taxon>Chordata</taxon>
        <taxon>Craniata</taxon>
        <taxon>Vertebrata</taxon>
        <taxon>Euteleostomi</taxon>
        <taxon>Actinopterygii</taxon>
        <taxon>Neopterygii</taxon>
        <taxon>Teleostei</taxon>
        <taxon>Anguilliformes</taxon>
        <taxon>Anguillidae</taxon>
        <taxon>Anguilla</taxon>
    </lineage>
</organism>
<dbReference type="EMBL" id="GBXM01004899">
    <property type="protein sequence ID" value="JAI03679.1"/>
    <property type="molecule type" value="Transcribed_RNA"/>
</dbReference>
<reference evidence="2" key="2">
    <citation type="journal article" date="2015" name="Fish Shellfish Immunol.">
        <title>Early steps in the European eel (Anguilla anguilla)-Vibrio vulnificus interaction in the gills: Role of the RtxA13 toxin.</title>
        <authorList>
            <person name="Callol A."/>
            <person name="Pajuelo D."/>
            <person name="Ebbesson L."/>
            <person name="Teles M."/>
            <person name="MacKenzie S."/>
            <person name="Amaro C."/>
        </authorList>
    </citation>
    <scope>NUCLEOTIDE SEQUENCE</scope>
</reference>
<accession>A0A0E9XPP3</accession>
<feature type="region of interest" description="Disordered" evidence="1">
    <location>
        <begin position="1"/>
        <end position="29"/>
    </location>
</feature>
<protein>
    <submittedName>
        <fullName evidence="2">Uncharacterized protein</fullName>
    </submittedName>
</protein>